<dbReference type="EMBL" id="JBHSPB010000014">
    <property type="protein sequence ID" value="MFC5722996.1"/>
    <property type="molecule type" value="Genomic_DNA"/>
</dbReference>
<evidence type="ECO:0000313" key="2">
    <source>
        <dbReference type="EMBL" id="MFC5722996.1"/>
    </source>
</evidence>
<dbReference type="Gene3D" id="3.40.50.80">
    <property type="entry name" value="Nucleotide-binding domain of ferredoxin-NADP reductase (FNR) module"/>
    <property type="match status" value="1"/>
</dbReference>
<dbReference type="InterPro" id="IPR013113">
    <property type="entry name" value="SIP_FAD-bd"/>
</dbReference>
<dbReference type="InterPro" id="IPR007037">
    <property type="entry name" value="SIP_rossman_dom"/>
</dbReference>
<name>A0ABW0Z2M7_9ACTN</name>
<gene>
    <name evidence="2" type="ORF">ACFP1Z_22780</name>
</gene>
<dbReference type="InterPro" id="IPR017938">
    <property type="entry name" value="Riboflavin_synthase-like_b-brl"/>
</dbReference>
<dbReference type="Pfam" id="PF04954">
    <property type="entry name" value="SIP"/>
    <property type="match status" value="1"/>
</dbReference>
<proteinExistence type="predicted"/>
<reference evidence="3" key="1">
    <citation type="journal article" date="2019" name="Int. J. Syst. Evol. Microbiol.">
        <title>The Global Catalogue of Microorganisms (GCM) 10K type strain sequencing project: providing services to taxonomists for standard genome sequencing and annotation.</title>
        <authorList>
            <consortium name="The Broad Institute Genomics Platform"/>
            <consortium name="The Broad Institute Genome Sequencing Center for Infectious Disease"/>
            <person name="Wu L."/>
            <person name="Ma J."/>
        </authorList>
    </citation>
    <scope>NUCLEOTIDE SEQUENCE [LARGE SCALE GENOMIC DNA]</scope>
    <source>
        <strain evidence="3">CGMCC 4.7304</strain>
    </source>
</reference>
<dbReference type="InterPro" id="IPR039374">
    <property type="entry name" value="SIP_fam"/>
</dbReference>
<comment type="caution">
    <text evidence="2">The sequence shown here is derived from an EMBL/GenBank/DDBJ whole genome shotgun (WGS) entry which is preliminary data.</text>
</comment>
<dbReference type="PANTHER" id="PTHR30157">
    <property type="entry name" value="FERRIC REDUCTASE, NADPH-DEPENDENT"/>
    <property type="match status" value="1"/>
</dbReference>
<evidence type="ECO:0000313" key="3">
    <source>
        <dbReference type="Proteomes" id="UP001596083"/>
    </source>
</evidence>
<dbReference type="PROSITE" id="PS51384">
    <property type="entry name" value="FAD_FR"/>
    <property type="match status" value="1"/>
</dbReference>
<dbReference type="InterPro" id="IPR017927">
    <property type="entry name" value="FAD-bd_FR_type"/>
</dbReference>
<evidence type="ECO:0000259" key="1">
    <source>
        <dbReference type="PROSITE" id="PS51384"/>
    </source>
</evidence>
<dbReference type="PANTHER" id="PTHR30157:SF0">
    <property type="entry name" value="NADPH-DEPENDENT FERRIC-CHELATE REDUCTASE"/>
    <property type="match status" value="1"/>
</dbReference>
<dbReference type="CDD" id="cd06193">
    <property type="entry name" value="siderophore_interacting"/>
    <property type="match status" value="1"/>
</dbReference>
<accession>A0ABW0Z2M7</accession>
<dbReference type="RefSeq" id="WP_390318852.1">
    <property type="nucleotide sequence ID" value="NZ_JBHSPB010000014.1"/>
</dbReference>
<dbReference type="SUPFAM" id="SSF63380">
    <property type="entry name" value="Riboflavin synthase domain-like"/>
    <property type="match status" value="1"/>
</dbReference>
<sequence length="279" mass="30099">MARADGSVRTRRSAAGFQTYLAPLLRATALTPRMLRLTVGGGSLRGFRAGLAADERVKLFFGEPGGEPPALPEIGPWGLRYPEGAVVPHARSYTVRRFDTDTGELDIDFVVHGDGRAARWALDARPGDVLGIAGPSGGHDLSPQADLHLLAGDESALPAIATMLERLPEGARAHAIVEVADADEEQQLPQGPGVSVQWVHRGPGPHAQDTPLERAVRELPWPGGLVHAWVAGEAGSVRRIRRHLREERGLGRTELTASGYWRQGMTVEQWVAVEDPNEL</sequence>
<keyword evidence="3" id="KW-1185">Reference proteome</keyword>
<dbReference type="Pfam" id="PF08021">
    <property type="entry name" value="FAD_binding_9"/>
    <property type="match status" value="1"/>
</dbReference>
<feature type="domain" description="FAD-binding FR-type" evidence="1">
    <location>
        <begin position="17"/>
        <end position="142"/>
    </location>
</feature>
<dbReference type="Gene3D" id="2.40.30.10">
    <property type="entry name" value="Translation factors"/>
    <property type="match status" value="1"/>
</dbReference>
<protein>
    <submittedName>
        <fullName evidence="2">Siderophore-interacting protein</fullName>
    </submittedName>
</protein>
<dbReference type="Proteomes" id="UP001596083">
    <property type="component" value="Unassembled WGS sequence"/>
</dbReference>
<organism evidence="2 3">
    <name type="scientific">Streptomyces gamaensis</name>
    <dbReference type="NCBI Taxonomy" id="1763542"/>
    <lineage>
        <taxon>Bacteria</taxon>
        <taxon>Bacillati</taxon>
        <taxon>Actinomycetota</taxon>
        <taxon>Actinomycetes</taxon>
        <taxon>Kitasatosporales</taxon>
        <taxon>Streptomycetaceae</taxon>
        <taxon>Streptomyces</taxon>
    </lineage>
</organism>
<dbReference type="InterPro" id="IPR039261">
    <property type="entry name" value="FNR_nucleotide-bd"/>
</dbReference>